<organism evidence="9 10">
    <name type="scientific">Ketogulonicigenium robustum</name>
    <dbReference type="NCBI Taxonomy" id="92947"/>
    <lineage>
        <taxon>Bacteria</taxon>
        <taxon>Pseudomonadati</taxon>
        <taxon>Pseudomonadota</taxon>
        <taxon>Alphaproteobacteria</taxon>
        <taxon>Rhodobacterales</taxon>
        <taxon>Roseobacteraceae</taxon>
        <taxon>Ketogulonicigenium</taxon>
    </lineage>
</organism>
<dbReference type="Gene3D" id="1.10.3720.10">
    <property type="entry name" value="MetI-like"/>
    <property type="match status" value="1"/>
</dbReference>
<dbReference type="CDD" id="cd06261">
    <property type="entry name" value="TM_PBP2"/>
    <property type="match status" value="1"/>
</dbReference>
<comment type="similarity">
    <text evidence="7">Belongs to the binding-protein-dependent transport system permease family.</text>
</comment>
<dbReference type="PANTHER" id="PTHR43163">
    <property type="entry name" value="DIPEPTIDE TRANSPORT SYSTEM PERMEASE PROTEIN DPPB-RELATED"/>
    <property type="match status" value="1"/>
</dbReference>
<name>A0A1W6NYT5_9RHOB</name>
<evidence type="ECO:0000313" key="10">
    <source>
        <dbReference type="Proteomes" id="UP000242447"/>
    </source>
</evidence>
<dbReference type="AlphaFoldDB" id="A0A1W6NYT5"/>
<feature type="transmembrane region" description="Helical" evidence="7">
    <location>
        <begin position="177"/>
        <end position="196"/>
    </location>
</feature>
<evidence type="ECO:0000256" key="2">
    <source>
        <dbReference type="ARBA" id="ARBA00022448"/>
    </source>
</evidence>
<evidence type="ECO:0000256" key="5">
    <source>
        <dbReference type="ARBA" id="ARBA00022989"/>
    </source>
</evidence>
<keyword evidence="6 7" id="KW-0472">Membrane</keyword>
<accession>A0A1W6NYT5</accession>
<keyword evidence="10" id="KW-1185">Reference proteome</keyword>
<dbReference type="Pfam" id="PF00528">
    <property type="entry name" value="BPD_transp_1"/>
    <property type="match status" value="1"/>
</dbReference>
<reference evidence="9 10" key="1">
    <citation type="submission" date="2017-02" db="EMBL/GenBank/DDBJ databases">
        <title>Ketogulonicigenium robustum SPU B003 Genome sequencing and assembly.</title>
        <authorList>
            <person name="Li Y."/>
            <person name="Liu L."/>
            <person name="Wang C."/>
            <person name="Zhang M."/>
            <person name="Zhang T."/>
            <person name="Zhang Y."/>
        </authorList>
    </citation>
    <scope>NUCLEOTIDE SEQUENCE [LARGE SCALE GENOMIC DNA]</scope>
    <source>
        <strain evidence="9 10">SPU_B003</strain>
    </source>
</reference>
<feature type="domain" description="ABC transmembrane type-1" evidence="8">
    <location>
        <begin position="98"/>
        <end position="299"/>
    </location>
</feature>
<dbReference type="PANTHER" id="PTHR43163:SF6">
    <property type="entry name" value="DIPEPTIDE TRANSPORT SYSTEM PERMEASE PROTEIN DPPB-RELATED"/>
    <property type="match status" value="1"/>
</dbReference>
<feature type="transmembrane region" description="Helical" evidence="7">
    <location>
        <begin position="134"/>
        <end position="157"/>
    </location>
</feature>
<dbReference type="GO" id="GO:0005886">
    <property type="term" value="C:plasma membrane"/>
    <property type="evidence" value="ECO:0007669"/>
    <property type="project" value="UniProtKB-SubCell"/>
</dbReference>
<dbReference type="EMBL" id="CP019937">
    <property type="protein sequence ID" value="ARO14374.1"/>
    <property type="molecule type" value="Genomic_DNA"/>
</dbReference>
<dbReference type="InterPro" id="IPR000515">
    <property type="entry name" value="MetI-like"/>
</dbReference>
<feature type="transmembrane region" description="Helical" evidence="7">
    <location>
        <begin position="231"/>
        <end position="251"/>
    </location>
</feature>
<dbReference type="InterPro" id="IPR035906">
    <property type="entry name" value="MetI-like_sf"/>
</dbReference>
<dbReference type="Proteomes" id="UP000242447">
    <property type="component" value="Chromosome"/>
</dbReference>
<dbReference type="PROSITE" id="PS50928">
    <property type="entry name" value="ABC_TM1"/>
    <property type="match status" value="1"/>
</dbReference>
<dbReference type="SUPFAM" id="SSF161098">
    <property type="entry name" value="MetI-like"/>
    <property type="match status" value="1"/>
</dbReference>
<proteinExistence type="inferred from homology"/>
<gene>
    <name evidence="9" type="primary">ddpB</name>
    <name evidence="9" type="ORF">BVG79_01028</name>
</gene>
<dbReference type="OrthoDB" id="9805855at2"/>
<keyword evidence="4 7" id="KW-0812">Transmembrane</keyword>
<sequence>MARYLINRLWQGLLVLWATFTIAFILLQALPGDAVMLKFLRPEYGLNQQQLAEIMQSYGSETSFLQKYVTTLFDFLRGDFGHSVENGVPVSALIASSLPGTLILALMGFVGAVILASAVALLSTFAPFQWLRRLFASLPPLFASVPVFWVGIMLIQIFSFRLKWVSVIGAGPLEARILPALTLSIVISAALAQVLMRNIDDTSVQPFVSVARAKGASFRWAFWHHILRNTLVPTLAIAGVLFGELLAGAVVTETVFGLNGIGVLTINAVNNQDVAVLEAIVVISAVIFVAITLLIDLVAPLIDPRLRAAKGA</sequence>
<feature type="transmembrane region" description="Helical" evidence="7">
    <location>
        <begin position="12"/>
        <end position="30"/>
    </location>
</feature>
<keyword evidence="5 7" id="KW-1133">Transmembrane helix</keyword>
<evidence type="ECO:0000256" key="6">
    <source>
        <dbReference type="ARBA" id="ARBA00023136"/>
    </source>
</evidence>
<dbReference type="STRING" id="92947.BVG79_01028"/>
<evidence type="ECO:0000256" key="4">
    <source>
        <dbReference type="ARBA" id="ARBA00022692"/>
    </source>
</evidence>
<evidence type="ECO:0000256" key="3">
    <source>
        <dbReference type="ARBA" id="ARBA00022475"/>
    </source>
</evidence>
<evidence type="ECO:0000256" key="7">
    <source>
        <dbReference type="RuleBase" id="RU363032"/>
    </source>
</evidence>
<protein>
    <submittedName>
        <fullName evidence="9">Inner membrane ABC transporter, putative</fullName>
    </submittedName>
</protein>
<evidence type="ECO:0000313" key="9">
    <source>
        <dbReference type="EMBL" id="ARO14374.1"/>
    </source>
</evidence>
<dbReference type="GO" id="GO:0055085">
    <property type="term" value="P:transmembrane transport"/>
    <property type="evidence" value="ECO:0007669"/>
    <property type="project" value="InterPro"/>
</dbReference>
<comment type="subcellular location">
    <subcellularLocation>
        <location evidence="1 7">Cell membrane</location>
        <topology evidence="1 7">Multi-pass membrane protein</topology>
    </subcellularLocation>
</comment>
<feature type="transmembrane region" description="Helical" evidence="7">
    <location>
        <begin position="102"/>
        <end position="122"/>
    </location>
</feature>
<evidence type="ECO:0000259" key="8">
    <source>
        <dbReference type="PROSITE" id="PS50928"/>
    </source>
</evidence>
<keyword evidence="2 7" id="KW-0813">Transport</keyword>
<dbReference type="KEGG" id="kro:BVG79_01028"/>
<keyword evidence="3" id="KW-1003">Cell membrane</keyword>
<evidence type="ECO:0000256" key="1">
    <source>
        <dbReference type="ARBA" id="ARBA00004651"/>
    </source>
</evidence>
<dbReference type="RefSeq" id="WP_085785937.1">
    <property type="nucleotide sequence ID" value="NZ_CP019937.1"/>
</dbReference>
<feature type="transmembrane region" description="Helical" evidence="7">
    <location>
        <begin position="279"/>
        <end position="302"/>
    </location>
</feature>